<keyword evidence="2" id="KW-1185">Reference proteome</keyword>
<dbReference type="Pfam" id="PF07997">
    <property type="entry name" value="DUF1694"/>
    <property type="match status" value="1"/>
</dbReference>
<reference evidence="1 2" key="1">
    <citation type="submission" date="2019-10" db="EMBL/GenBank/DDBJ databases">
        <authorList>
            <person name="Blom J."/>
        </authorList>
    </citation>
    <scope>NUCLEOTIDE SEQUENCE [LARGE SCALE GENOMIC DNA]</scope>
    <source>
        <strain evidence="1 2">ES3154-GLU</strain>
    </source>
</reference>
<dbReference type="InterPro" id="IPR029064">
    <property type="entry name" value="Ribosomal_eL30-like_sf"/>
</dbReference>
<dbReference type="EMBL" id="CABWIB010000001">
    <property type="protein sequence ID" value="VWL84780.1"/>
    <property type="molecule type" value="Genomic_DNA"/>
</dbReference>
<proteinExistence type="predicted"/>
<organism evidence="1 2">
    <name type="scientific">Oceanivirga miroungae</name>
    <dbReference type="NCBI Taxonomy" id="1130046"/>
    <lineage>
        <taxon>Bacteria</taxon>
        <taxon>Fusobacteriati</taxon>
        <taxon>Fusobacteriota</taxon>
        <taxon>Fusobacteriia</taxon>
        <taxon>Fusobacteriales</taxon>
        <taxon>Leptotrichiaceae</taxon>
        <taxon>Oceanivirga</taxon>
    </lineage>
</organism>
<evidence type="ECO:0000313" key="2">
    <source>
        <dbReference type="Proteomes" id="UP000419017"/>
    </source>
</evidence>
<dbReference type="InterPro" id="IPR012543">
    <property type="entry name" value="DUF1694"/>
</dbReference>
<gene>
    <name evidence="1" type="ORF">OMES3154_00028</name>
</gene>
<dbReference type="Proteomes" id="UP000419017">
    <property type="component" value="Unassembled WGS sequence"/>
</dbReference>
<name>A0A6I8M7I0_9FUSO</name>
<dbReference type="AlphaFoldDB" id="A0A6I8M7I0"/>
<dbReference type="SUPFAM" id="SSF160515">
    <property type="entry name" value="YueI-like"/>
    <property type="match status" value="1"/>
</dbReference>
<dbReference type="RefSeq" id="WP_156682837.1">
    <property type="nucleotide sequence ID" value="NZ_CABWIB010000001.1"/>
</dbReference>
<evidence type="ECO:0000313" key="1">
    <source>
        <dbReference type="EMBL" id="VWL84780.1"/>
    </source>
</evidence>
<protein>
    <submittedName>
        <fullName evidence="1">Uncharacterized protein</fullName>
    </submittedName>
</protein>
<accession>A0A6I8M7I0</accession>
<dbReference type="Gene3D" id="3.30.1330.30">
    <property type="match status" value="1"/>
</dbReference>
<sequence length="187" mass="21386">MNMINDDMLKRVEKEKDRAANALAEKNSFLGIYRERVILVLTKEEVEEKIIYEEVINAIKDKRASLMSMSRSVDLKFLKKYMKLAEDNGINCKLVDAISFVGDVGLVISADDAINDNSDVVIPSIKERLKEANLSDSFYDAINTKISKKHYKEIQEKCPSILRYYSEMSSIARFFGVKDIIDEKGDK</sequence>